<organism evidence="4 5">
    <name type="scientific">Streptomyces hainanensis</name>
    <dbReference type="NCBI Taxonomy" id="402648"/>
    <lineage>
        <taxon>Bacteria</taxon>
        <taxon>Bacillati</taxon>
        <taxon>Actinomycetota</taxon>
        <taxon>Actinomycetes</taxon>
        <taxon>Kitasatosporales</taxon>
        <taxon>Streptomycetaceae</taxon>
        <taxon>Streptomyces</taxon>
    </lineage>
</organism>
<accession>A0A4R4SS13</accession>
<evidence type="ECO:0000313" key="5">
    <source>
        <dbReference type="Proteomes" id="UP000295345"/>
    </source>
</evidence>
<feature type="DNA-binding region" description="H-T-H motif" evidence="2">
    <location>
        <begin position="65"/>
        <end position="84"/>
    </location>
</feature>
<evidence type="ECO:0000259" key="3">
    <source>
        <dbReference type="PROSITE" id="PS50977"/>
    </source>
</evidence>
<feature type="domain" description="HTH tetR-type" evidence="3">
    <location>
        <begin position="42"/>
        <end position="102"/>
    </location>
</feature>
<dbReference type="AlphaFoldDB" id="A0A4R4SS13"/>
<dbReference type="InterPro" id="IPR009057">
    <property type="entry name" value="Homeodomain-like_sf"/>
</dbReference>
<comment type="caution">
    <text evidence="4">The sequence shown here is derived from an EMBL/GenBank/DDBJ whole genome shotgun (WGS) entry which is preliminary data.</text>
</comment>
<reference evidence="4 5" key="1">
    <citation type="submission" date="2019-03" db="EMBL/GenBank/DDBJ databases">
        <title>Draft genome sequences of novel Actinobacteria.</title>
        <authorList>
            <person name="Sahin N."/>
            <person name="Ay H."/>
            <person name="Saygin H."/>
        </authorList>
    </citation>
    <scope>NUCLEOTIDE SEQUENCE [LARGE SCALE GENOMIC DNA]</scope>
    <source>
        <strain evidence="4 5">DSM 41900</strain>
    </source>
</reference>
<keyword evidence="5" id="KW-1185">Reference proteome</keyword>
<dbReference type="OrthoDB" id="4371863at2"/>
<evidence type="ECO:0000256" key="2">
    <source>
        <dbReference type="PROSITE-ProRule" id="PRU00335"/>
    </source>
</evidence>
<evidence type="ECO:0000256" key="1">
    <source>
        <dbReference type="ARBA" id="ARBA00023125"/>
    </source>
</evidence>
<sequence>MVPVSGTFFGAPRATLTAPDTASILCLAGAVRPRAGEEATMPTARESLLDAAGAALERRPWRRVRMVEVAASAGVSRQTLYNEFGDKAGLGAALATHRTTALLDGFAAQLARVRSLDGAADWLLATARADRVVRAALTGCRCDCAGAPPVATRPERLLRELSARASRALPHHSATTCETAIRLALSRLIAP</sequence>
<dbReference type="EMBL" id="SMKI01000496">
    <property type="protein sequence ID" value="TDC65019.1"/>
    <property type="molecule type" value="Genomic_DNA"/>
</dbReference>
<gene>
    <name evidence="4" type="ORF">E1283_30975</name>
</gene>
<dbReference type="Gene3D" id="1.10.357.10">
    <property type="entry name" value="Tetracycline Repressor, domain 2"/>
    <property type="match status" value="1"/>
</dbReference>
<proteinExistence type="predicted"/>
<keyword evidence="1 2" id="KW-0238">DNA-binding</keyword>
<dbReference type="InterPro" id="IPR001647">
    <property type="entry name" value="HTH_TetR"/>
</dbReference>
<dbReference type="GO" id="GO:0003677">
    <property type="term" value="F:DNA binding"/>
    <property type="evidence" value="ECO:0007669"/>
    <property type="project" value="UniProtKB-UniRule"/>
</dbReference>
<dbReference type="Proteomes" id="UP000295345">
    <property type="component" value="Unassembled WGS sequence"/>
</dbReference>
<dbReference type="Pfam" id="PF00440">
    <property type="entry name" value="TetR_N"/>
    <property type="match status" value="1"/>
</dbReference>
<name>A0A4R4SS13_9ACTN</name>
<dbReference type="SUPFAM" id="SSF46689">
    <property type="entry name" value="Homeodomain-like"/>
    <property type="match status" value="1"/>
</dbReference>
<dbReference type="PROSITE" id="PS50977">
    <property type="entry name" value="HTH_TETR_2"/>
    <property type="match status" value="1"/>
</dbReference>
<protein>
    <submittedName>
        <fullName evidence="4">TetR/AcrR family transcriptional regulator</fullName>
    </submittedName>
</protein>
<evidence type="ECO:0000313" key="4">
    <source>
        <dbReference type="EMBL" id="TDC65019.1"/>
    </source>
</evidence>